<dbReference type="EMBL" id="REGN01002080">
    <property type="protein sequence ID" value="RNA30517.1"/>
    <property type="molecule type" value="Genomic_DNA"/>
</dbReference>
<comment type="caution">
    <text evidence="1">The sequence shown here is derived from an EMBL/GenBank/DDBJ whole genome shotgun (WGS) entry which is preliminary data.</text>
</comment>
<reference evidence="1 2" key="1">
    <citation type="journal article" date="2018" name="Sci. Rep.">
        <title>Genomic signatures of local adaptation to the degree of environmental predictability in rotifers.</title>
        <authorList>
            <person name="Franch-Gras L."/>
            <person name="Hahn C."/>
            <person name="Garcia-Roger E.M."/>
            <person name="Carmona M.J."/>
            <person name="Serra M."/>
            <person name="Gomez A."/>
        </authorList>
    </citation>
    <scope>NUCLEOTIDE SEQUENCE [LARGE SCALE GENOMIC DNA]</scope>
    <source>
        <strain evidence="1">HYR1</strain>
    </source>
</reference>
<evidence type="ECO:0000313" key="1">
    <source>
        <dbReference type="EMBL" id="RNA30517.1"/>
    </source>
</evidence>
<proteinExistence type="predicted"/>
<accession>A0A3M7S4I3</accession>
<dbReference type="AlphaFoldDB" id="A0A3M7S4I3"/>
<gene>
    <name evidence="1" type="ORF">BpHYR1_029217</name>
</gene>
<evidence type="ECO:0000313" key="2">
    <source>
        <dbReference type="Proteomes" id="UP000276133"/>
    </source>
</evidence>
<sequence>MTSFSGAKYSAYISTMDSSSLSFTEINNSVRDLRIFFIIYLKHESHIRYLFKSAFLMQGQDQLKEFFSKSGYINRPHRSRLTARNLEATTLLSGLNAAFVHKKACFGPKCDHDVNQIKPVSLTVKILYRLKIEN</sequence>
<keyword evidence="2" id="KW-1185">Reference proteome</keyword>
<name>A0A3M7S4I3_BRAPC</name>
<dbReference type="Proteomes" id="UP000276133">
    <property type="component" value="Unassembled WGS sequence"/>
</dbReference>
<organism evidence="1 2">
    <name type="scientific">Brachionus plicatilis</name>
    <name type="common">Marine rotifer</name>
    <name type="synonym">Brachionus muelleri</name>
    <dbReference type="NCBI Taxonomy" id="10195"/>
    <lineage>
        <taxon>Eukaryota</taxon>
        <taxon>Metazoa</taxon>
        <taxon>Spiralia</taxon>
        <taxon>Gnathifera</taxon>
        <taxon>Rotifera</taxon>
        <taxon>Eurotatoria</taxon>
        <taxon>Monogononta</taxon>
        <taxon>Pseudotrocha</taxon>
        <taxon>Ploima</taxon>
        <taxon>Brachionidae</taxon>
        <taxon>Brachionus</taxon>
    </lineage>
</organism>
<protein>
    <submittedName>
        <fullName evidence="1">Uncharacterized protein</fullName>
    </submittedName>
</protein>